<dbReference type="OrthoDB" id="78361at2759"/>
<feature type="compositionally biased region" description="Polar residues" evidence="1">
    <location>
        <begin position="439"/>
        <end position="458"/>
    </location>
</feature>
<protein>
    <submittedName>
        <fullName evidence="2">Uncharacterized protein</fullName>
    </submittedName>
</protein>
<organism evidence="2 3">
    <name type="scientific">Saprolegnia diclina (strain VS20)</name>
    <dbReference type="NCBI Taxonomy" id="1156394"/>
    <lineage>
        <taxon>Eukaryota</taxon>
        <taxon>Sar</taxon>
        <taxon>Stramenopiles</taxon>
        <taxon>Oomycota</taxon>
        <taxon>Saprolegniomycetes</taxon>
        <taxon>Saprolegniales</taxon>
        <taxon>Saprolegniaceae</taxon>
        <taxon>Saprolegnia</taxon>
    </lineage>
</organism>
<dbReference type="AlphaFoldDB" id="T0S127"/>
<evidence type="ECO:0000313" key="3">
    <source>
        <dbReference type="Proteomes" id="UP000030762"/>
    </source>
</evidence>
<evidence type="ECO:0000256" key="1">
    <source>
        <dbReference type="SAM" id="MobiDB-lite"/>
    </source>
</evidence>
<dbReference type="RefSeq" id="XP_008608255.1">
    <property type="nucleotide sequence ID" value="XM_008610033.1"/>
</dbReference>
<gene>
    <name evidence="2" type="ORF">SDRG_04359</name>
</gene>
<dbReference type="InParanoid" id="T0S127"/>
<feature type="compositionally biased region" description="Polar residues" evidence="1">
    <location>
        <begin position="272"/>
        <end position="281"/>
    </location>
</feature>
<dbReference type="VEuPathDB" id="FungiDB:SDRG_04359"/>
<feature type="compositionally biased region" description="Polar residues" evidence="1">
    <location>
        <begin position="516"/>
        <end position="527"/>
    </location>
</feature>
<feature type="region of interest" description="Disordered" evidence="1">
    <location>
        <begin position="18"/>
        <end position="42"/>
    </location>
</feature>
<feature type="region of interest" description="Disordered" evidence="1">
    <location>
        <begin position="305"/>
        <end position="527"/>
    </location>
</feature>
<feature type="region of interest" description="Disordered" evidence="1">
    <location>
        <begin position="167"/>
        <end position="199"/>
    </location>
</feature>
<feature type="compositionally biased region" description="Basic residues" evidence="1">
    <location>
        <begin position="674"/>
        <end position="686"/>
    </location>
</feature>
<feature type="compositionally biased region" description="Polar residues" evidence="1">
    <location>
        <begin position="251"/>
        <end position="261"/>
    </location>
</feature>
<sequence>MAFLFRLLGDLIATRDEPKAPSLAKHQAKKKSHQYQQPVSRPHIESASYATDYFDAIVELSNHDAAFDRSSSISDVMDYNDPLTPSPMPSALFSKQYYIPSDDDDNNNTATDDDIVVSNHKWNSLSKPDAFLDQILIASTQAVNYSVSSQTKSEIAREILQQIVAPSSGDDAPRSLPRLHSVSPQVSVEASAEGLKKTNVKSRRRSSKWLFEYQETSQMDLNSFQHQLDERLSSSMEQDEAPLLFEPPPRSSQKSISTRNHALTIAKEMSSRNHSSKLQRPTSDDKPTLMPVSTQRLLFQRQTSPPVEPTALPMRYTRSVPQQTDAAPPVSRLRSKRDVVKPPTVSMGALQSAAVETKYGRQPSHVPSQRDTAPHLRRQLGEMTPRRQSPQETASRPTTPLRQYSTAEAMPMTPRRQLSRELSREPTTPRRQASLEARTPTTPRRLQYTERTMATTPRHQSHYDLPVRRPSFGEPTPSRRPSFGEPTPTRQPSYKEPSRRPSFGESDRRPSFGEPTPSQRRPQPVSQVSRLSYDGYEHVPSQPPSQVRRTSLGHSFIEVDGAPRPVARRMDSSEREARYGRNEYLSLRPQIASKLPLEPQYGRRPKSHSSDVRIHRPTFFESSSEDEPTDMLSQFQAIRNRTDPAIQARLGLNARLSEAVQRIPTERLPSTRPKTPKSRKKVRFIE</sequence>
<dbReference type="Proteomes" id="UP000030762">
    <property type="component" value="Unassembled WGS sequence"/>
</dbReference>
<feature type="region of interest" description="Disordered" evidence="1">
    <location>
        <begin position="229"/>
        <end position="289"/>
    </location>
</feature>
<name>T0S127_SAPDV</name>
<evidence type="ECO:0000313" key="2">
    <source>
        <dbReference type="EMBL" id="EQC38663.1"/>
    </source>
</evidence>
<feature type="region of interest" description="Disordered" evidence="1">
    <location>
        <begin position="663"/>
        <end position="686"/>
    </location>
</feature>
<feature type="compositionally biased region" description="Basic and acidic residues" evidence="1">
    <location>
        <begin position="418"/>
        <end position="428"/>
    </location>
</feature>
<dbReference type="GeneID" id="19945086"/>
<proteinExistence type="predicted"/>
<accession>T0S127</accession>
<reference evidence="2 3" key="1">
    <citation type="submission" date="2012-04" db="EMBL/GenBank/DDBJ databases">
        <title>The Genome Sequence of Saprolegnia declina VS20.</title>
        <authorList>
            <consortium name="The Broad Institute Genome Sequencing Platform"/>
            <person name="Russ C."/>
            <person name="Nusbaum C."/>
            <person name="Tyler B."/>
            <person name="van West P."/>
            <person name="Dieguez-Uribeondo J."/>
            <person name="de Bruijn I."/>
            <person name="Tripathy S."/>
            <person name="Jiang R."/>
            <person name="Young S.K."/>
            <person name="Zeng Q."/>
            <person name="Gargeya S."/>
            <person name="Fitzgerald M."/>
            <person name="Haas B."/>
            <person name="Abouelleil A."/>
            <person name="Alvarado L."/>
            <person name="Arachchi H.M."/>
            <person name="Berlin A."/>
            <person name="Chapman S.B."/>
            <person name="Goldberg J."/>
            <person name="Griggs A."/>
            <person name="Gujja S."/>
            <person name="Hansen M."/>
            <person name="Howarth C."/>
            <person name="Imamovic A."/>
            <person name="Larimer J."/>
            <person name="McCowen C."/>
            <person name="Montmayeur A."/>
            <person name="Murphy C."/>
            <person name="Neiman D."/>
            <person name="Pearson M."/>
            <person name="Priest M."/>
            <person name="Roberts A."/>
            <person name="Saif S."/>
            <person name="Shea T."/>
            <person name="Sisk P."/>
            <person name="Sykes S."/>
            <person name="Wortman J."/>
            <person name="Nusbaum C."/>
            <person name="Birren B."/>
        </authorList>
    </citation>
    <scope>NUCLEOTIDE SEQUENCE [LARGE SCALE GENOMIC DNA]</scope>
    <source>
        <strain evidence="2 3">VS20</strain>
    </source>
</reference>
<feature type="compositionally biased region" description="Polar residues" evidence="1">
    <location>
        <begin position="386"/>
        <end position="406"/>
    </location>
</feature>
<dbReference type="EMBL" id="JH767141">
    <property type="protein sequence ID" value="EQC38663.1"/>
    <property type="molecule type" value="Genomic_DNA"/>
</dbReference>
<keyword evidence="3" id="KW-1185">Reference proteome</keyword>